<dbReference type="SUPFAM" id="SSF47413">
    <property type="entry name" value="lambda repressor-like DNA-binding domains"/>
    <property type="match status" value="1"/>
</dbReference>
<protein>
    <submittedName>
        <fullName evidence="2">Helix-turn-helix transcriptional regulator</fullName>
    </submittedName>
</protein>
<organism evidence="2 3">
    <name type="scientific">Sphingobacterium litopenaei</name>
    <dbReference type="NCBI Taxonomy" id="2763500"/>
    <lineage>
        <taxon>Bacteria</taxon>
        <taxon>Pseudomonadati</taxon>
        <taxon>Bacteroidota</taxon>
        <taxon>Sphingobacteriia</taxon>
        <taxon>Sphingobacteriales</taxon>
        <taxon>Sphingobacteriaceae</taxon>
        <taxon>Sphingobacterium</taxon>
    </lineage>
</organism>
<name>A0ABR7YH37_9SPHI</name>
<dbReference type="Pfam" id="PF01381">
    <property type="entry name" value="HTH_3"/>
    <property type="match status" value="1"/>
</dbReference>
<dbReference type="CDD" id="cd00093">
    <property type="entry name" value="HTH_XRE"/>
    <property type="match status" value="1"/>
</dbReference>
<reference evidence="2 3" key="1">
    <citation type="submission" date="2020-08" db="EMBL/GenBank/DDBJ databases">
        <title>Sphingobacterium sp. DN04309 isolated from aquaculture water.</title>
        <authorList>
            <person name="Zhang M."/>
        </authorList>
    </citation>
    <scope>NUCLEOTIDE SEQUENCE [LARGE SCALE GENOMIC DNA]</scope>
    <source>
        <strain evidence="2 3">DN04309</strain>
    </source>
</reference>
<keyword evidence="3" id="KW-1185">Reference proteome</keyword>
<comment type="caution">
    <text evidence="2">The sequence shown here is derived from an EMBL/GenBank/DDBJ whole genome shotgun (WGS) entry which is preliminary data.</text>
</comment>
<evidence type="ECO:0000259" key="1">
    <source>
        <dbReference type="PROSITE" id="PS50943"/>
    </source>
</evidence>
<feature type="domain" description="HTH cro/C1-type" evidence="1">
    <location>
        <begin position="13"/>
        <end position="66"/>
    </location>
</feature>
<dbReference type="PROSITE" id="PS50943">
    <property type="entry name" value="HTH_CROC1"/>
    <property type="match status" value="1"/>
</dbReference>
<dbReference type="SMART" id="SM00530">
    <property type="entry name" value="HTH_XRE"/>
    <property type="match status" value="1"/>
</dbReference>
<proteinExistence type="predicted"/>
<dbReference type="InterPro" id="IPR010982">
    <property type="entry name" value="Lambda_DNA-bd_dom_sf"/>
</dbReference>
<dbReference type="EMBL" id="JACOIJ010000032">
    <property type="protein sequence ID" value="MBD1430595.1"/>
    <property type="molecule type" value="Genomic_DNA"/>
</dbReference>
<sequence length="110" mass="12330">MSTQNYKEVGELIKSFRLSKGWTSNELAQKIGISYPTVSRLENGHFGPSGIVTKKLAELGMNIEDIAHTARAHSKEQTYAYRISDLENRILKLEDTLKKLLDAIDNKGGH</sequence>
<evidence type="ECO:0000313" key="2">
    <source>
        <dbReference type="EMBL" id="MBD1430595.1"/>
    </source>
</evidence>
<accession>A0ABR7YH37</accession>
<dbReference type="RefSeq" id="WP_190302706.1">
    <property type="nucleotide sequence ID" value="NZ_JACOIJ010000032.1"/>
</dbReference>
<dbReference type="Proteomes" id="UP000651271">
    <property type="component" value="Unassembled WGS sequence"/>
</dbReference>
<evidence type="ECO:0000313" key="3">
    <source>
        <dbReference type="Proteomes" id="UP000651271"/>
    </source>
</evidence>
<gene>
    <name evidence="2" type="ORF">H8B04_13680</name>
</gene>
<dbReference type="InterPro" id="IPR001387">
    <property type="entry name" value="Cro/C1-type_HTH"/>
</dbReference>
<dbReference type="Gene3D" id="1.10.260.40">
    <property type="entry name" value="lambda repressor-like DNA-binding domains"/>
    <property type="match status" value="1"/>
</dbReference>